<dbReference type="GO" id="GO:0005634">
    <property type="term" value="C:nucleus"/>
    <property type="evidence" value="ECO:0007669"/>
    <property type="project" value="UniProtKB-SubCell"/>
</dbReference>
<dbReference type="GeneID" id="115887191"/>
<keyword evidence="8" id="KW-0233">DNA recombination</keyword>
<evidence type="ECO:0000256" key="7">
    <source>
        <dbReference type="ARBA" id="ARBA00022839"/>
    </source>
</evidence>
<evidence type="ECO:0000256" key="12">
    <source>
        <dbReference type="ARBA" id="ARBA00042677"/>
    </source>
</evidence>
<dbReference type="Proteomes" id="UP000504635">
    <property type="component" value="Unplaced"/>
</dbReference>
<keyword evidence="5" id="KW-0227">DNA damage</keyword>
<comment type="subcellular location">
    <subcellularLocation>
        <location evidence="1">Nucleus</location>
    </subcellularLocation>
</comment>
<evidence type="ECO:0000313" key="15">
    <source>
        <dbReference type="Proteomes" id="UP000504635"/>
    </source>
</evidence>
<evidence type="ECO:0000259" key="14">
    <source>
        <dbReference type="Pfam" id="PF07522"/>
    </source>
</evidence>
<dbReference type="GO" id="GO:0006310">
    <property type="term" value="P:DNA recombination"/>
    <property type="evidence" value="ECO:0007669"/>
    <property type="project" value="UniProtKB-KW"/>
</dbReference>
<evidence type="ECO:0000256" key="13">
    <source>
        <dbReference type="SAM" id="MobiDB-lite"/>
    </source>
</evidence>
<dbReference type="InterPro" id="IPR011084">
    <property type="entry name" value="DRMBL"/>
</dbReference>
<feature type="region of interest" description="Disordered" evidence="13">
    <location>
        <begin position="376"/>
        <end position="395"/>
    </location>
</feature>
<dbReference type="InterPro" id="IPR036866">
    <property type="entry name" value="RibonucZ/Hydroxyglut_hydro"/>
</dbReference>
<evidence type="ECO:0000256" key="2">
    <source>
        <dbReference type="ARBA" id="ARBA00010304"/>
    </source>
</evidence>
<evidence type="ECO:0000313" key="16">
    <source>
        <dbReference type="RefSeq" id="XP_030762403.1"/>
    </source>
</evidence>
<dbReference type="CTD" id="40669"/>
<name>A0A6J2YEP6_SITOR</name>
<protein>
    <recommendedName>
        <fullName evidence="11">Protein artemis</fullName>
    </recommendedName>
    <alternativeName>
        <fullName evidence="12">DNA cross-link repair 1C protein</fullName>
    </alternativeName>
</protein>
<proteinExistence type="inferred from homology"/>
<evidence type="ECO:0000256" key="5">
    <source>
        <dbReference type="ARBA" id="ARBA00022763"/>
    </source>
</evidence>
<feature type="domain" description="DNA repair metallo-beta-lactamase" evidence="14">
    <location>
        <begin position="235"/>
        <end position="326"/>
    </location>
</feature>
<keyword evidence="7" id="KW-0269">Exonuclease</keyword>
<dbReference type="PANTHER" id="PTHR23240">
    <property type="entry name" value="DNA CROSS-LINK REPAIR PROTEIN PSO2/SNM1-RELATED"/>
    <property type="match status" value="1"/>
</dbReference>
<keyword evidence="6" id="KW-0378">Hydrolase</keyword>
<dbReference type="GO" id="GO:0003684">
    <property type="term" value="F:damaged DNA binding"/>
    <property type="evidence" value="ECO:0007669"/>
    <property type="project" value="TreeGrafter"/>
</dbReference>
<keyword evidence="4" id="KW-0255">Endonuclease</keyword>
<evidence type="ECO:0000256" key="11">
    <source>
        <dbReference type="ARBA" id="ARBA00039759"/>
    </source>
</evidence>
<dbReference type="OrthoDB" id="262529at2759"/>
<evidence type="ECO:0000256" key="9">
    <source>
        <dbReference type="ARBA" id="ARBA00023204"/>
    </source>
</evidence>
<organism evidence="15 16">
    <name type="scientific">Sitophilus oryzae</name>
    <name type="common">Rice weevil</name>
    <name type="synonym">Curculio oryzae</name>
    <dbReference type="NCBI Taxonomy" id="7048"/>
    <lineage>
        <taxon>Eukaryota</taxon>
        <taxon>Metazoa</taxon>
        <taxon>Ecdysozoa</taxon>
        <taxon>Arthropoda</taxon>
        <taxon>Hexapoda</taxon>
        <taxon>Insecta</taxon>
        <taxon>Pterygota</taxon>
        <taxon>Neoptera</taxon>
        <taxon>Endopterygota</taxon>
        <taxon>Coleoptera</taxon>
        <taxon>Polyphaga</taxon>
        <taxon>Cucujiformia</taxon>
        <taxon>Curculionidae</taxon>
        <taxon>Dryophthorinae</taxon>
        <taxon>Sitophilus</taxon>
    </lineage>
</organism>
<dbReference type="AlphaFoldDB" id="A0A6J2YEP6"/>
<evidence type="ECO:0000256" key="4">
    <source>
        <dbReference type="ARBA" id="ARBA00022759"/>
    </source>
</evidence>
<evidence type="ECO:0000256" key="3">
    <source>
        <dbReference type="ARBA" id="ARBA00022722"/>
    </source>
</evidence>
<accession>A0A6J2YEP6</accession>
<keyword evidence="9" id="KW-0234">DNA repair</keyword>
<dbReference type="Pfam" id="PF07522">
    <property type="entry name" value="DRMBL"/>
    <property type="match status" value="1"/>
</dbReference>
<dbReference type="InParanoid" id="A0A6J2YEP6"/>
<dbReference type="KEGG" id="soy:115887191"/>
<dbReference type="Gene3D" id="3.60.15.10">
    <property type="entry name" value="Ribonuclease Z/Hydroxyacylglutathione hydrolase-like"/>
    <property type="match status" value="1"/>
</dbReference>
<sequence length="395" mass="45807">MSTFHGQIKEIPGISVDRFNEENLNSWVYFLSHCHTDHMVGLSSSVFKDRLADKGLYIYTSPISKVILTRLHPDLEGSIKELVLEHPTTVSIGDFRDVSVTCVPAGHCPGSVMFLFETKTSRVLYTGDFRISPSDIKKFRCFYDIFDKVKSIDKVYLDTTFFMRKYTSFPKREHSLFQVCDLISKWISMDKDNVVKIFLVANYGYEYLFKEIYNTLKMPVHVDSNKYTFCSMIPELDKCVTTDSEITQIHCCSLRGTLACKEFKLENIRMIKVSAYRWENFDSTNENSYELDSLGNFYVCYSTHASYEESMALIEFIKPKEIHVCVERDHPSETVEIYKLVEETLNKIHGRNKHEAAKEEVKLFEVKELSLEQKEALEEPPCKKKYSGVLDSPPR</sequence>
<dbReference type="Gene3D" id="3.40.50.12650">
    <property type="match status" value="1"/>
</dbReference>
<comment type="similarity">
    <text evidence="2">Belongs to the DNA repair metallo-beta-lactamase (DRMBL) family.</text>
</comment>
<dbReference type="SUPFAM" id="SSF56281">
    <property type="entry name" value="Metallo-hydrolase/oxidoreductase"/>
    <property type="match status" value="1"/>
</dbReference>
<dbReference type="GO" id="GO:0000723">
    <property type="term" value="P:telomere maintenance"/>
    <property type="evidence" value="ECO:0007669"/>
    <property type="project" value="TreeGrafter"/>
</dbReference>
<evidence type="ECO:0000256" key="10">
    <source>
        <dbReference type="ARBA" id="ARBA00023242"/>
    </source>
</evidence>
<keyword evidence="15" id="KW-1185">Reference proteome</keyword>
<reference evidence="16" key="1">
    <citation type="submission" date="2025-08" db="UniProtKB">
        <authorList>
            <consortium name="RefSeq"/>
        </authorList>
    </citation>
    <scope>IDENTIFICATION</scope>
    <source>
        <tissue evidence="16">Gonads</tissue>
    </source>
</reference>
<dbReference type="RefSeq" id="XP_030762403.1">
    <property type="nucleotide sequence ID" value="XM_030906543.1"/>
</dbReference>
<keyword evidence="10" id="KW-0539">Nucleus</keyword>
<evidence type="ECO:0000256" key="6">
    <source>
        <dbReference type="ARBA" id="ARBA00022801"/>
    </source>
</evidence>
<dbReference type="GO" id="GO:0006303">
    <property type="term" value="P:double-strand break repair via nonhomologous end joining"/>
    <property type="evidence" value="ECO:0007669"/>
    <property type="project" value="TreeGrafter"/>
</dbReference>
<dbReference type="GO" id="GO:0035312">
    <property type="term" value="F:5'-3' DNA exonuclease activity"/>
    <property type="evidence" value="ECO:0007669"/>
    <property type="project" value="TreeGrafter"/>
</dbReference>
<gene>
    <name evidence="16" type="primary">LOC115887191</name>
</gene>
<dbReference type="PANTHER" id="PTHR23240:SF8">
    <property type="entry name" value="PROTEIN ARTEMIS"/>
    <property type="match status" value="1"/>
</dbReference>
<evidence type="ECO:0000256" key="8">
    <source>
        <dbReference type="ARBA" id="ARBA00023172"/>
    </source>
</evidence>
<evidence type="ECO:0000256" key="1">
    <source>
        <dbReference type="ARBA" id="ARBA00004123"/>
    </source>
</evidence>
<dbReference type="GO" id="GO:0004519">
    <property type="term" value="F:endonuclease activity"/>
    <property type="evidence" value="ECO:0007669"/>
    <property type="project" value="UniProtKB-KW"/>
</dbReference>
<dbReference type="GO" id="GO:0036297">
    <property type="term" value="P:interstrand cross-link repair"/>
    <property type="evidence" value="ECO:0007669"/>
    <property type="project" value="TreeGrafter"/>
</dbReference>
<keyword evidence="3" id="KW-0540">Nuclease</keyword>